<proteinExistence type="inferred from homology"/>
<feature type="domain" description="Flavoprotein" evidence="3">
    <location>
        <begin position="2"/>
        <end position="182"/>
    </location>
</feature>
<comment type="similarity">
    <text evidence="2">Belongs to the HFCD (homooligomeric flavin containing Cys decarboxylase) superfamily.</text>
</comment>
<evidence type="ECO:0000313" key="4">
    <source>
        <dbReference type="EMBL" id="ODV70716.1"/>
    </source>
</evidence>
<accession>A0A1E4RTZ6</accession>
<evidence type="ECO:0000259" key="3">
    <source>
        <dbReference type="Pfam" id="PF02441"/>
    </source>
</evidence>
<dbReference type="OMA" id="KGLACGD"/>
<dbReference type="PANTHER" id="PTHR14359:SF6">
    <property type="entry name" value="PHOSPHOPANTOTHENOYLCYSTEINE DECARBOXYLASE"/>
    <property type="match status" value="1"/>
</dbReference>
<keyword evidence="5" id="KW-1185">Reference proteome</keyword>
<dbReference type="Pfam" id="PF02441">
    <property type="entry name" value="Flavoprotein"/>
    <property type="match status" value="1"/>
</dbReference>
<dbReference type="GO" id="GO:0015937">
    <property type="term" value="P:coenzyme A biosynthetic process"/>
    <property type="evidence" value="ECO:0007669"/>
    <property type="project" value="UniProtKB-KW"/>
</dbReference>
<dbReference type="RefSeq" id="XP_020067755.1">
    <property type="nucleotide sequence ID" value="XM_020212316.1"/>
</dbReference>
<dbReference type="OrthoDB" id="1532798at2759"/>
<protein>
    <submittedName>
        <fullName evidence="4">Flavo protein</fullName>
    </submittedName>
</protein>
<dbReference type="PANTHER" id="PTHR14359">
    <property type="entry name" value="HOMO-OLIGOMERIC FLAVIN CONTAINING CYS DECARBOXYLASE FAMILY"/>
    <property type="match status" value="1"/>
</dbReference>
<name>A0A1E4RTZ6_CYBJN</name>
<dbReference type="GO" id="GO:0004633">
    <property type="term" value="F:phosphopantothenoylcysteine decarboxylase activity"/>
    <property type="evidence" value="ECO:0007669"/>
    <property type="project" value="TreeGrafter"/>
</dbReference>
<dbReference type="InterPro" id="IPR003382">
    <property type="entry name" value="Flavoprotein"/>
</dbReference>
<dbReference type="Gene3D" id="3.40.50.1950">
    <property type="entry name" value="Flavin prenyltransferase-like"/>
    <property type="match status" value="1"/>
</dbReference>
<dbReference type="AlphaFoldDB" id="A0A1E4RTZ6"/>
<organism evidence="4 5">
    <name type="scientific">Cyberlindnera jadinii (strain ATCC 18201 / CBS 1600 / BCRC 20928 / JCM 3617 / NBRC 0987 / NRRL Y-1542)</name>
    <name type="common">Torula yeast</name>
    <name type="synonym">Candida utilis</name>
    <dbReference type="NCBI Taxonomy" id="983966"/>
    <lineage>
        <taxon>Eukaryota</taxon>
        <taxon>Fungi</taxon>
        <taxon>Dikarya</taxon>
        <taxon>Ascomycota</taxon>
        <taxon>Saccharomycotina</taxon>
        <taxon>Saccharomycetes</taxon>
        <taxon>Phaffomycetales</taxon>
        <taxon>Phaffomycetaceae</taxon>
        <taxon>Cyberlindnera</taxon>
    </lineage>
</organism>
<evidence type="ECO:0000256" key="2">
    <source>
        <dbReference type="ARBA" id="ARBA00038350"/>
    </source>
</evidence>
<dbReference type="SUPFAM" id="SSF52507">
    <property type="entry name" value="Homo-oligomeric flavin-containing Cys decarboxylases, HFCD"/>
    <property type="match status" value="1"/>
</dbReference>
<dbReference type="GeneID" id="30986712"/>
<dbReference type="InterPro" id="IPR036551">
    <property type="entry name" value="Flavin_trans-like"/>
</dbReference>
<dbReference type="GO" id="GO:0010181">
    <property type="term" value="F:FMN binding"/>
    <property type="evidence" value="ECO:0007669"/>
    <property type="project" value="TreeGrafter"/>
</dbReference>
<feature type="non-terminal residue" evidence="4">
    <location>
        <position position="185"/>
    </location>
</feature>
<evidence type="ECO:0000256" key="1">
    <source>
        <dbReference type="ARBA" id="ARBA00022993"/>
    </source>
</evidence>
<sequence length="185" mass="21032">IHILIGATGSVATIKVPLIIAKLYKIFDPSKVSIQLVVTKCAEHFLKGLKISTEVKIWRDNEEWYGYKKLGDPILHQELRKWADIFLISPMSANTLAKMANGICDNLLTAIIRSWNPQYPMLIAPAMNTFMYTHPLTKKHLTFLRDECPWVEVLKPVEKVLVCGDIGMGGMREWSDIVEILVKKI</sequence>
<keyword evidence="1" id="KW-0173">Coenzyme A biosynthesis</keyword>
<dbReference type="Proteomes" id="UP000094389">
    <property type="component" value="Unassembled WGS sequence"/>
</dbReference>
<feature type="non-terminal residue" evidence="4">
    <location>
        <position position="1"/>
    </location>
</feature>
<gene>
    <name evidence="4" type="ORF">CYBJADRAFT_120260</name>
</gene>
<dbReference type="GO" id="GO:0071513">
    <property type="term" value="C:phosphopantothenoylcysteine decarboxylase complex"/>
    <property type="evidence" value="ECO:0007669"/>
    <property type="project" value="TreeGrafter"/>
</dbReference>
<dbReference type="EMBL" id="KV453952">
    <property type="protein sequence ID" value="ODV70716.1"/>
    <property type="molecule type" value="Genomic_DNA"/>
</dbReference>
<reference evidence="4 5" key="1">
    <citation type="journal article" date="2016" name="Proc. Natl. Acad. Sci. U.S.A.">
        <title>Comparative genomics of biotechnologically important yeasts.</title>
        <authorList>
            <person name="Riley R."/>
            <person name="Haridas S."/>
            <person name="Wolfe K.H."/>
            <person name="Lopes M.R."/>
            <person name="Hittinger C.T."/>
            <person name="Goeker M."/>
            <person name="Salamov A.A."/>
            <person name="Wisecaver J.H."/>
            <person name="Long T.M."/>
            <person name="Calvey C.H."/>
            <person name="Aerts A.L."/>
            <person name="Barry K.W."/>
            <person name="Choi C."/>
            <person name="Clum A."/>
            <person name="Coughlan A.Y."/>
            <person name="Deshpande S."/>
            <person name="Douglass A.P."/>
            <person name="Hanson S.J."/>
            <person name="Klenk H.-P."/>
            <person name="LaButti K.M."/>
            <person name="Lapidus A."/>
            <person name="Lindquist E.A."/>
            <person name="Lipzen A.M."/>
            <person name="Meier-Kolthoff J.P."/>
            <person name="Ohm R.A."/>
            <person name="Otillar R.P."/>
            <person name="Pangilinan J.L."/>
            <person name="Peng Y."/>
            <person name="Rokas A."/>
            <person name="Rosa C.A."/>
            <person name="Scheuner C."/>
            <person name="Sibirny A.A."/>
            <person name="Slot J.C."/>
            <person name="Stielow J.B."/>
            <person name="Sun H."/>
            <person name="Kurtzman C.P."/>
            <person name="Blackwell M."/>
            <person name="Grigoriev I.V."/>
            <person name="Jeffries T.W."/>
        </authorList>
    </citation>
    <scope>NUCLEOTIDE SEQUENCE [LARGE SCALE GENOMIC DNA]</scope>
    <source>
        <strain evidence="5">ATCC 18201 / CBS 1600 / BCRC 20928 / JCM 3617 / NBRC 0987 / NRRL Y-1542</strain>
    </source>
</reference>
<dbReference type="STRING" id="983966.A0A1E4RTZ6"/>
<evidence type="ECO:0000313" key="5">
    <source>
        <dbReference type="Proteomes" id="UP000094389"/>
    </source>
</evidence>